<evidence type="ECO:0000313" key="1">
    <source>
        <dbReference type="EMBL" id="SLN76599.1"/>
    </source>
</evidence>
<dbReference type="AlphaFoldDB" id="A0A1Y5U3V1"/>
<evidence type="ECO:0000313" key="2">
    <source>
        <dbReference type="Proteomes" id="UP000193200"/>
    </source>
</evidence>
<reference evidence="1 2" key="1">
    <citation type="submission" date="2017-03" db="EMBL/GenBank/DDBJ databases">
        <authorList>
            <person name="Afonso C.L."/>
            <person name="Miller P.J."/>
            <person name="Scott M.A."/>
            <person name="Spackman E."/>
            <person name="Goraichik I."/>
            <person name="Dimitrov K.M."/>
            <person name="Suarez D.L."/>
            <person name="Swayne D.E."/>
        </authorList>
    </citation>
    <scope>NUCLEOTIDE SEQUENCE [LARGE SCALE GENOMIC DNA]</scope>
    <source>
        <strain evidence="1 2">CECT 7691</strain>
    </source>
</reference>
<dbReference type="EMBL" id="FWFR01000005">
    <property type="protein sequence ID" value="SLN76599.1"/>
    <property type="molecule type" value="Genomic_DNA"/>
</dbReference>
<name>A0A1Y5U3V1_9PROT</name>
<accession>A0A1Y5U3V1</accession>
<protein>
    <submittedName>
        <fullName evidence="1">Uncharacterized protein</fullName>
    </submittedName>
</protein>
<dbReference type="InParanoid" id="A0A1Y5U3V1"/>
<sequence>MITAFRDFRELGAVVPDRGLYLVTLHLEGLDRVTEEAARRIIGQISQVVDLSLRMGIPD</sequence>
<gene>
    <name evidence="1" type="ORF">OCH7691_04143</name>
</gene>
<keyword evidence="2" id="KW-1185">Reference proteome</keyword>
<dbReference type="Proteomes" id="UP000193200">
    <property type="component" value="Unassembled WGS sequence"/>
</dbReference>
<organism evidence="1 2">
    <name type="scientific">Oceanibacterium hippocampi</name>
    <dbReference type="NCBI Taxonomy" id="745714"/>
    <lineage>
        <taxon>Bacteria</taxon>
        <taxon>Pseudomonadati</taxon>
        <taxon>Pseudomonadota</taxon>
        <taxon>Alphaproteobacteria</taxon>
        <taxon>Sneathiellales</taxon>
        <taxon>Sneathiellaceae</taxon>
        <taxon>Oceanibacterium</taxon>
    </lineage>
</organism>
<proteinExistence type="predicted"/>